<dbReference type="OrthoDB" id="3440029at2759"/>
<evidence type="ECO:0000256" key="1">
    <source>
        <dbReference type="SAM" id="MobiDB-lite"/>
    </source>
</evidence>
<dbReference type="AlphaFoldDB" id="A0A2T3AWL7"/>
<organism evidence="2 3">
    <name type="scientific">Amorphotheca resinae ATCC 22711</name>
    <dbReference type="NCBI Taxonomy" id="857342"/>
    <lineage>
        <taxon>Eukaryota</taxon>
        <taxon>Fungi</taxon>
        <taxon>Dikarya</taxon>
        <taxon>Ascomycota</taxon>
        <taxon>Pezizomycotina</taxon>
        <taxon>Leotiomycetes</taxon>
        <taxon>Helotiales</taxon>
        <taxon>Amorphothecaceae</taxon>
        <taxon>Amorphotheca</taxon>
    </lineage>
</organism>
<evidence type="ECO:0000313" key="2">
    <source>
        <dbReference type="EMBL" id="PSS13053.1"/>
    </source>
</evidence>
<dbReference type="Proteomes" id="UP000241818">
    <property type="component" value="Unassembled WGS sequence"/>
</dbReference>
<gene>
    <name evidence="2" type="ORF">M430DRAFT_20965</name>
</gene>
<feature type="compositionally biased region" description="Basic residues" evidence="1">
    <location>
        <begin position="320"/>
        <end position="342"/>
    </location>
</feature>
<sequence>MANSNGPAPPPLPNRQGPGPGPFGLGPPGPAPPPHMRPPGGPSGPPPGFQPPPGVPQNSQAQTRRQVDSTHFSDITPRTALDDDECRERLTTYEAHTIQRRVPRDSREKATWAKAVITKESWTQEDLSKQIKKLNEGRSTVATKKQNLKPFQQGQVTRVLDVLKTAEMDPNFEFSLVQLDSKFMPARKSSKERVTASITVYVKRAPREDLNPMTLYHTMENKKAEKMAQMNRPAPPQPQPQPQPQQQGGGGGPPRLMNMPPPPPLPPLQKPNPNIPKVTPRRDKKYHDDDDSSTSSGSTSNTESESDYSSSENTTISSRSGRHSRKYTRKGRAHNRGKRREHRREYYGDDRVVHSPEPRLYDPYTPRSVPDIPLAAPAFDSALAAAYNNQGRLDAEAEIFGLTDRYTTSRPIEGRTFITYGPDRVVPRYEHPPHSFYPEERYMRNLRARDEVPSGWERDNPRWDEMRRHGQEADIYSDRRSSEASRFIYPNPNPFAPHPLPRRYPPSGHTRGF</sequence>
<name>A0A2T3AWL7_AMORE</name>
<keyword evidence="3" id="KW-1185">Reference proteome</keyword>
<feature type="compositionally biased region" description="Basic and acidic residues" evidence="1">
    <location>
        <begin position="343"/>
        <end position="360"/>
    </location>
</feature>
<feature type="region of interest" description="Disordered" evidence="1">
    <location>
        <begin position="225"/>
        <end position="365"/>
    </location>
</feature>
<feature type="region of interest" description="Disordered" evidence="1">
    <location>
        <begin position="1"/>
        <end position="84"/>
    </location>
</feature>
<evidence type="ECO:0000313" key="3">
    <source>
        <dbReference type="Proteomes" id="UP000241818"/>
    </source>
</evidence>
<proteinExistence type="predicted"/>
<feature type="compositionally biased region" description="Polar residues" evidence="1">
    <location>
        <begin position="57"/>
        <end position="73"/>
    </location>
</feature>
<dbReference type="EMBL" id="KZ679014">
    <property type="protein sequence ID" value="PSS13053.1"/>
    <property type="molecule type" value="Genomic_DNA"/>
</dbReference>
<dbReference type="InParanoid" id="A0A2T3AWL7"/>
<dbReference type="STRING" id="857342.A0A2T3AWL7"/>
<feature type="compositionally biased region" description="Low complexity" evidence="1">
    <location>
        <begin position="293"/>
        <end position="319"/>
    </location>
</feature>
<dbReference type="GeneID" id="36572485"/>
<reference evidence="2 3" key="1">
    <citation type="journal article" date="2018" name="New Phytol.">
        <title>Comparative genomics and transcriptomics depict ericoid mycorrhizal fungi as versatile saprotrophs and plant mutualists.</title>
        <authorList>
            <person name="Martino E."/>
            <person name="Morin E."/>
            <person name="Grelet G.A."/>
            <person name="Kuo A."/>
            <person name="Kohler A."/>
            <person name="Daghino S."/>
            <person name="Barry K.W."/>
            <person name="Cichocki N."/>
            <person name="Clum A."/>
            <person name="Dockter R.B."/>
            <person name="Hainaut M."/>
            <person name="Kuo R.C."/>
            <person name="LaButti K."/>
            <person name="Lindahl B.D."/>
            <person name="Lindquist E.A."/>
            <person name="Lipzen A."/>
            <person name="Khouja H.R."/>
            <person name="Magnuson J."/>
            <person name="Murat C."/>
            <person name="Ohm R.A."/>
            <person name="Singer S.W."/>
            <person name="Spatafora J.W."/>
            <person name="Wang M."/>
            <person name="Veneault-Fourrey C."/>
            <person name="Henrissat B."/>
            <person name="Grigoriev I.V."/>
            <person name="Martin F.M."/>
            <person name="Perotto S."/>
        </authorList>
    </citation>
    <scope>NUCLEOTIDE SEQUENCE [LARGE SCALE GENOMIC DNA]</scope>
    <source>
        <strain evidence="2 3">ATCC 22711</strain>
    </source>
</reference>
<feature type="compositionally biased region" description="Pro residues" evidence="1">
    <location>
        <begin position="7"/>
        <end position="55"/>
    </location>
</feature>
<accession>A0A2T3AWL7</accession>
<feature type="region of interest" description="Disordered" evidence="1">
    <location>
        <begin position="467"/>
        <end position="513"/>
    </location>
</feature>
<protein>
    <submittedName>
        <fullName evidence="2">Uncharacterized protein</fullName>
    </submittedName>
</protein>
<feature type="compositionally biased region" description="Basic and acidic residues" evidence="1">
    <location>
        <begin position="467"/>
        <end position="483"/>
    </location>
</feature>
<feature type="compositionally biased region" description="Pro residues" evidence="1">
    <location>
        <begin position="259"/>
        <end position="274"/>
    </location>
</feature>
<dbReference type="RefSeq" id="XP_024719044.1">
    <property type="nucleotide sequence ID" value="XM_024864404.1"/>
</dbReference>
<feature type="compositionally biased region" description="Pro residues" evidence="1">
    <location>
        <begin position="491"/>
        <end position="504"/>
    </location>
</feature>
<feature type="compositionally biased region" description="Pro residues" evidence="1">
    <location>
        <begin position="233"/>
        <end position="243"/>
    </location>
</feature>